<dbReference type="OrthoDB" id="416729at2759"/>
<dbReference type="GO" id="GO:0004526">
    <property type="term" value="F:ribonuclease P activity"/>
    <property type="evidence" value="ECO:0007669"/>
    <property type="project" value="UniProtKB-UniRule"/>
</dbReference>
<dbReference type="PANTHER" id="PTHR15314:SF1">
    <property type="entry name" value="RIBONUCLEASE P PROTEIN SUBUNIT P20"/>
    <property type="match status" value="1"/>
</dbReference>
<proteinExistence type="inferred from homology"/>
<sequence length="128" mass="14403">MASPMQTEDPVEFEVRKRLPPRLPRRKIDIYVTKKTNFNCQMAKCGKLFDEGENEIYIHGLGAAVNRAITLALELIEKSGGTLSQSVETSSVRLTDDIEPLTDEGEHSTRTRTNSAIHIRVFKTEINS</sequence>
<evidence type="ECO:0000256" key="3">
    <source>
        <dbReference type="ARBA" id="ARBA00008018"/>
    </source>
</evidence>
<evidence type="ECO:0000256" key="9">
    <source>
        <dbReference type="ARBA" id="ARBA00064615"/>
    </source>
</evidence>
<comment type="similarity">
    <text evidence="3 11">Belongs to the histone-like Alba family.</text>
</comment>
<evidence type="ECO:0000256" key="4">
    <source>
        <dbReference type="ARBA" id="ARBA00022490"/>
    </source>
</evidence>
<dbReference type="GO" id="GO:0001682">
    <property type="term" value="P:tRNA 5'-leader removal"/>
    <property type="evidence" value="ECO:0007669"/>
    <property type="project" value="InterPro"/>
</dbReference>
<gene>
    <name evidence="12" type="ORF">DGYR_LOCUS12607</name>
</gene>
<dbReference type="SUPFAM" id="SSF82704">
    <property type="entry name" value="AlbA-like"/>
    <property type="match status" value="1"/>
</dbReference>
<reference evidence="12 13" key="1">
    <citation type="submission" date="2020-08" db="EMBL/GenBank/DDBJ databases">
        <authorList>
            <person name="Hejnol A."/>
        </authorList>
    </citation>
    <scope>NUCLEOTIDE SEQUENCE [LARGE SCALE GENOMIC DNA]</scope>
</reference>
<evidence type="ECO:0000256" key="5">
    <source>
        <dbReference type="ARBA" id="ARBA00022552"/>
    </source>
</evidence>
<comment type="function">
    <text evidence="8 11">Component of ribonuclease P, a ribonucleoprotein complex that generates mature tRNA molecules by cleaving their 5'-ends. Also a component of the MRP ribonuclease complex, which cleaves pre-rRNA sequences.</text>
</comment>
<evidence type="ECO:0000256" key="1">
    <source>
        <dbReference type="ARBA" id="ARBA00004463"/>
    </source>
</evidence>
<evidence type="ECO:0000256" key="11">
    <source>
        <dbReference type="PIRNR" id="PIRNR036572"/>
    </source>
</evidence>
<dbReference type="EMBL" id="CAJFCJ010000025">
    <property type="protein sequence ID" value="CAD5125180.1"/>
    <property type="molecule type" value="Genomic_DNA"/>
</dbReference>
<dbReference type="FunFam" id="3.30.110.20:FF:000002">
    <property type="entry name" value="Ribonuclease P protein subunit p20"/>
    <property type="match status" value="1"/>
</dbReference>
<evidence type="ECO:0000256" key="2">
    <source>
        <dbReference type="ARBA" id="ARBA00004604"/>
    </source>
</evidence>
<dbReference type="InterPro" id="IPR014612">
    <property type="entry name" value="Pop7/Rpp20"/>
</dbReference>
<dbReference type="Proteomes" id="UP000549394">
    <property type="component" value="Unassembled WGS sequence"/>
</dbReference>
<organism evidence="12 13">
    <name type="scientific">Dimorphilus gyrociliatus</name>
    <dbReference type="NCBI Taxonomy" id="2664684"/>
    <lineage>
        <taxon>Eukaryota</taxon>
        <taxon>Metazoa</taxon>
        <taxon>Spiralia</taxon>
        <taxon>Lophotrochozoa</taxon>
        <taxon>Annelida</taxon>
        <taxon>Polychaeta</taxon>
        <taxon>Polychaeta incertae sedis</taxon>
        <taxon>Dinophilidae</taxon>
        <taxon>Dimorphilus</taxon>
    </lineage>
</organism>
<evidence type="ECO:0000313" key="12">
    <source>
        <dbReference type="EMBL" id="CAD5125180.1"/>
    </source>
</evidence>
<evidence type="ECO:0000313" key="13">
    <source>
        <dbReference type="Proteomes" id="UP000549394"/>
    </source>
</evidence>
<accession>A0A7I8WAM9</accession>
<evidence type="ECO:0000256" key="6">
    <source>
        <dbReference type="ARBA" id="ARBA00022694"/>
    </source>
</evidence>
<dbReference type="GO" id="GO:0003676">
    <property type="term" value="F:nucleic acid binding"/>
    <property type="evidence" value="ECO:0007669"/>
    <property type="project" value="InterPro"/>
</dbReference>
<evidence type="ECO:0000256" key="10">
    <source>
        <dbReference type="ARBA" id="ARBA00068472"/>
    </source>
</evidence>
<keyword evidence="7 11" id="KW-0539">Nucleus</keyword>
<evidence type="ECO:0000256" key="8">
    <source>
        <dbReference type="ARBA" id="ARBA00053284"/>
    </source>
</evidence>
<dbReference type="Gene3D" id="3.30.110.20">
    <property type="entry name" value="Alba-like domain"/>
    <property type="match status" value="1"/>
</dbReference>
<dbReference type="GO" id="GO:0000172">
    <property type="term" value="C:ribonuclease MRP complex"/>
    <property type="evidence" value="ECO:0007669"/>
    <property type="project" value="InterPro"/>
</dbReference>
<keyword evidence="5 11" id="KW-0698">rRNA processing</keyword>
<protein>
    <recommendedName>
        <fullName evidence="10 11">Ribonuclease P protein subunit p20</fullName>
        <shortName evidence="11">RNaseP protein p20</shortName>
    </recommendedName>
</protein>
<dbReference type="AlphaFoldDB" id="A0A7I8WAM9"/>
<dbReference type="GO" id="GO:0005655">
    <property type="term" value="C:nucleolar ribonuclease P complex"/>
    <property type="evidence" value="ECO:0007669"/>
    <property type="project" value="InterPro"/>
</dbReference>
<keyword evidence="13" id="KW-1185">Reference proteome</keyword>
<dbReference type="PANTHER" id="PTHR15314">
    <property type="entry name" value="RIBONUCLEASE P PROTEIN SUBUNIT P20"/>
    <property type="match status" value="1"/>
</dbReference>
<comment type="caution">
    <text evidence="12">The sequence shown here is derived from an EMBL/GenBank/DDBJ whole genome shotgun (WGS) entry which is preliminary data.</text>
</comment>
<keyword evidence="6 11" id="KW-0819">tRNA processing</keyword>
<comment type="subunit">
    <text evidence="9">Component of nuclear RNase P and RNase MRP complexes. RNase P consists of a catalytic RNA moiety and 10 different protein chains; POP1, POP4, POP5, POP7, RPP14, RPP21, RPP25, RPP30, RPP38 and RPP40. Within the RNase P complex, POP1, POP7 and RPP25 form the 'finger' subcomplex, POP5, RPP14, RPP40 and homodimeric RPP30 form the 'palm' subcomplex, and RPP21, POP4 and RPP38 form the 'wrist' subcomplex. All subunits of the RNase P complex interact with the catalytic RNA. Several subunits of RNase P are also part of the RNase MRP complex. RNase MRP consists of a catalytic RNA moiety and about 8 protein subunits; POP1, POP7, RPP25, RPP30, RPP38, RPP40 and possibly also POP4 and POP5. Interacts with SMN1. POP7 forms a heterodimer with RPP25 that binds to the P3 stem loop of the catalytic RNA.</text>
</comment>
<dbReference type="Pfam" id="PF12328">
    <property type="entry name" value="Rpp20"/>
    <property type="match status" value="1"/>
</dbReference>
<name>A0A7I8WAM9_9ANNE</name>
<dbReference type="InterPro" id="IPR036882">
    <property type="entry name" value="Alba-like_dom_sf"/>
</dbReference>
<dbReference type="PIRSF" id="PIRSF036572">
    <property type="entry name" value="RPP20"/>
    <property type="match status" value="1"/>
</dbReference>
<dbReference type="GO" id="GO:0006364">
    <property type="term" value="P:rRNA processing"/>
    <property type="evidence" value="ECO:0007669"/>
    <property type="project" value="UniProtKB-KW"/>
</dbReference>
<evidence type="ECO:0000256" key="7">
    <source>
        <dbReference type="ARBA" id="ARBA00023242"/>
    </source>
</evidence>
<comment type="subcellular location">
    <subcellularLocation>
        <location evidence="1">Cytoplasmic granule</location>
    </subcellularLocation>
    <subcellularLocation>
        <location evidence="2 11">Nucleus</location>
        <location evidence="2 11">Nucleolus</location>
    </subcellularLocation>
</comment>
<keyword evidence="4" id="KW-0963">Cytoplasm</keyword>